<name>A0ABN2QQR2_9PSEU</name>
<evidence type="ECO:0000313" key="3">
    <source>
        <dbReference type="Proteomes" id="UP001501116"/>
    </source>
</evidence>
<dbReference type="Gene3D" id="1.50.10.20">
    <property type="match status" value="1"/>
</dbReference>
<accession>A0ABN2QQR2</accession>
<feature type="domain" description="Lantibiotic biosynthesis protein dehydration" evidence="1">
    <location>
        <begin position="113"/>
        <end position="486"/>
    </location>
</feature>
<dbReference type="InterPro" id="IPR025410">
    <property type="entry name" value="Lant_dehyd"/>
</dbReference>
<protein>
    <recommendedName>
        <fullName evidence="1">Lantibiotic biosynthesis protein dehydration domain-containing protein</fullName>
    </recommendedName>
</protein>
<evidence type="ECO:0000259" key="1">
    <source>
        <dbReference type="Pfam" id="PF13575"/>
    </source>
</evidence>
<dbReference type="InterPro" id="IPR007822">
    <property type="entry name" value="LANC-like"/>
</dbReference>
<gene>
    <name evidence="2" type="ORF">GCM10009754_28400</name>
</gene>
<reference evidence="2 3" key="1">
    <citation type="journal article" date="2019" name="Int. J. Syst. Evol. Microbiol.">
        <title>The Global Catalogue of Microorganisms (GCM) 10K type strain sequencing project: providing services to taxonomists for standard genome sequencing and annotation.</title>
        <authorList>
            <consortium name="The Broad Institute Genomics Platform"/>
            <consortium name="The Broad Institute Genome Sequencing Center for Infectious Disease"/>
            <person name="Wu L."/>
            <person name="Ma J."/>
        </authorList>
    </citation>
    <scope>NUCLEOTIDE SEQUENCE [LARGE SCALE GENOMIC DNA]</scope>
    <source>
        <strain evidence="2 3">JCM 14545</strain>
    </source>
</reference>
<dbReference type="EMBL" id="BAAANN010000010">
    <property type="protein sequence ID" value="GAA1956747.1"/>
    <property type="molecule type" value="Genomic_DNA"/>
</dbReference>
<dbReference type="NCBIfam" id="TIGR03897">
    <property type="entry name" value="lanti_2_LanM"/>
    <property type="match status" value="1"/>
</dbReference>
<dbReference type="SUPFAM" id="SSF158745">
    <property type="entry name" value="LanC-like"/>
    <property type="match status" value="1"/>
</dbReference>
<organism evidence="2 3">
    <name type="scientific">Amycolatopsis minnesotensis</name>
    <dbReference type="NCBI Taxonomy" id="337894"/>
    <lineage>
        <taxon>Bacteria</taxon>
        <taxon>Bacillati</taxon>
        <taxon>Actinomycetota</taxon>
        <taxon>Actinomycetes</taxon>
        <taxon>Pseudonocardiales</taxon>
        <taxon>Pseudonocardiaceae</taxon>
        <taxon>Amycolatopsis</taxon>
    </lineage>
</organism>
<evidence type="ECO:0000313" key="2">
    <source>
        <dbReference type="EMBL" id="GAA1956747.1"/>
    </source>
</evidence>
<dbReference type="SMART" id="SM01260">
    <property type="entry name" value="LANC_like"/>
    <property type="match status" value="1"/>
</dbReference>
<proteinExistence type="predicted"/>
<dbReference type="Pfam" id="PF05147">
    <property type="entry name" value="LANC_like"/>
    <property type="match status" value="1"/>
</dbReference>
<dbReference type="Proteomes" id="UP001501116">
    <property type="component" value="Unassembled WGS sequence"/>
</dbReference>
<dbReference type="RefSeq" id="WP_344417717.1">
    <property type="nucleotide sequence ID" value="NZ_BAAANN010000010.1"/>
</dbReference>
<dbReference type="Pfam" id="PF13575">
    <property type="entry name" value="DUF4135"/>
    <property type="match status" value="1"/>
</dbReference>
<dbReference type="InterPro" id="IPR017146">
    <property type="entry name" value="Lanti_2_LanM"/>
</dbReference>
<keyword evidence="3" id="KW-1185">Reference proteome</keyword>
<comment type="caution">
    <text evidence="2">The sequence shown here is derived from an EMBL/GenBank/DDBJ whole genome shotgun (WGS) entry which is preliminary data.</text>
</comment>
<sequence length="938" mass="100906">MAQPTRPGESAVTVPAFLPFYRHVVPRELVTAALRGPVAAVTAPEHVGEVLDEIREGLIALVEGHAYRALIGEFHAFRAGIGLPMSTDSDEALRAFGARLTQHGIAEGMLDKYPVLRARVETMRRNSLEAFADVFTAYAEDKPALRNAELIGPSPQDEPIVRIFGTGSDPHNDNRQVIGLRLADGARVMYKPRALDSDRFVRDIYAAAEPFLRFPLRHCVPDSITVGSHGWQRFVRTEPMIAPEEPSRYFYRFGALASIFGAIGASDLHEENLLAAGEYPCVVDTETVIRSDAGLDDDTLPHALVNQLRLSVVSTMLVPVLDPSSPIDVVLAGVGVAGDQSSTMTRAAIRDARTDAVAVGFEPIQFAHEDNVPHLANRPLSATEHFTDVLAGYFDGLRFLRSGAITAVFDEHAGMAARTVLRATMIYGRFIDASTHPDYLAEPAEAERLFRLLTRVSEGFSPEAAEFVSEQERASLRTGNVPYFVLRGGSTELSTLAKRCHGVFKTTPLDVARRGVELNAARADVYHQFLLEECFGEVIGPDEPAGLSAVSVFGGTASCTPGTWWRAIADRITEIGVSFDGERGREIGWVCGIGPGRDATTITPGNCVSFHDTGGIVAFLERAARYDDEVRETYLGADRGLDSLLADYRESLARMPESVFSGTASLLLTSPSKMDEIGLLAMLDAVDARVAAGTVEDDLANGPPGLLMALLARPGGAMCGDDRLARLHHVVLSQLAAPRSVDWFDLAHGELGLRWACARAGAVFADEDMVTATADWLAARLAAPVRSPHTGWCNGAAGLLLASAEILSSAGRADWLTRGRLAAMADDATRLEEDVPVDLSVCHGSSGVVQSLLATARILGDDSLTTRAHEYQERVLKTVRANGFRTGIPGRTSLIGYMLGWAGIGDTDVLLHDSPHVPVPIPVALTGGAFDRTLDRVG</sequence>